<keyword evidence="4 7" id="KW-1133">Transmembrane helix</keyword>
<dbReference type="PANTHER" id="PTHR30250">
    <property type="entry name" value="PST FAMILY PREDICTED COLANIC ACID TRANSPORTER"/>
    <property type="match status" value="1"/>
</dbReference>
<evidence type="ECO:0000256" key="5">
    <source>
        <dbReference type="ARBA" id="ARBA00023136"/>
    </source>
</evidence>
<reference evidence="8 9" key="1">
    <citation type="submission" date="2020-02" db="EMBL/GenBank/DDBJ databases">
        <title>Streptomyces malaysiensis DSM14702 (JHCC583434, PFL_A843) Genome sequencing and assembly.</title>
        <authorList>
            <person name="Samborskyy M."/>
        </authorList>
    </citation>
    <scope>NUCLEOTIDE SEQUENCE [LARGE SCALE GENOMIC DNA]</scope>
    <source>
        <strain evidence="8 9">DSM 14702</strain>
    </source>
</reference>
<feature type="transmembrane region" description="Helical" evidence="7">
    <location>
        <begin position="247"/>
        <end position="268"/>
    </location>
</feature>
<feature type="transmembrane region" description="Helical" evidence="7">
    <location>
        <begin position="864"/>
        <end position="883"/>
    </location>
</feature>
<feature type="transmembrane region" description="Helical" evidence="7">
    <location>
        <begin position="955"/>
        <end position="973"/>
    </location>
</feature>
<feature type="transmembrane region" description="Helical" evidence="7">
    <location>
        <begin position="136"/>
        <end position="155"/>
    </location>
</feature>
<feature type="compositionally biased region" description="Pro residues" evidence="6">
    <location>
        <begin position="478"/>
        <end position="487"/>
    </location>
</feature>
<feature type="transmembrane region" description="Helical" evidence="7">
    <location>
        <begin position="625"/>
        <end position="647"/>
    </location>
</feature>
<comment type="subcellular location">
    <subcellularLocation>
        <location evidence="1">Cell membrane</location>
        <topology evidence="1">Multi-pass membrane protein</topology>
    </subcellularLocation>
</comment>
<evidence type="ECO:0008006" key="10">
    <source>
        <dbReference type="Google" id="ProtNLM"/>
    </source>
</evidence>
<evidence type="ECO:0000313" key="9">
    <source>
        <dbReference type="Proteomes" id="UP000536624"/>
    </source>
</evidence>
<feature type="transmembrane region" description="Helical" evidence="7">
    <location>
        <begin position="736"/>
        <end position="753"/>
    </location>
</feature>
<evidence type="ECO:0000256" key="4">
    <source>
        <dbReference type="ARBA" id="ARBA00022989"/>
    </source>
</evidence>
<feature type="transmembrane region" description="Helical" evidence="7">
    <location>
        <begin position="979"/>
        <end position="997"/>
    </location>
</feature>
<feature type="transmembrane region" description="Helical" evidence="7">
    <location>
        <begin position="1222"/>
        <end position="1242"/>
    </location>
</feature>
<keyword evidence="3 7" id="KW-0812">Transmembrane</keyword>
<dbReference type="AlphaFoldDB" id="A0A7X5X0K6"/>
<feature type="transmembrane region" description="Helical" evidence="7">
    <location>
        <begin position="759"/>
        <end position="775"/>
    </location>
</feature>
<feature type="transmembrane region" description="Helical" evidence="7">
    <location>
        <begin position="35"/>
        <end position="58"/>
    </location>
</feature>
<dbReference type="EMBL" id="JAALLH010000001">
    <property type="protein sequence ID" value="NIY64452.1"/>
    <property type="molecule type" value="Genomic_DNA"/>
</dbReference>
<feature type="region of interest" description="Disordered" evidence="6">
    <location>
        <begin position="1"/>
        <end position="23"/>
    </location>
</feature>
<dbReference type="InterPro" id="IPR050833">
    <property type="entry name" value="Poly_Biosynth_Transport"/>
</dbReference>
<evidence type="ECO:0000256" key="7">
    <source>
        <dbReference type="SAM" id="Phobius"/>
    </source>
</evidence>
<feature type="transmembrane region" description="Helical" evidence="7">
    <location>
        <begin position="654"/>
        <end position="673"/>
    </location>
</feature>
<keyword evidence="2" id="KW-1003">Cell membrane</keyword>
<sequence length="1245" mass="132412">MSDTTTRTEERAAAERPSDGRGGGRAPLFRNAYALMLNTGISAVLGLGFWLAAARYYAEDAVGQGSAAIAAMKLLAGLTAVTLTGALARFIPVAGRTTGRLVCTTYAASSVVVALAAVVFLLTLDTWGPSYRFLHGSLHGLGFLVAVVGWSLLTLQDGVLTGLRSAFWVPVGNTAFSAAKLLLLIALAAAIPTAGVFVSWVASIAVSVLPLGWLVFRRLVPRHIAATKGRARPAGPREMGRFLAGDYTGSLFSLAVVYAVPVIVASQVSAADNAYFYITTTIGGTTNLLAVNMGSSLTVEGSHDPARLAENCRAALRRMACVMIPVCLFLFAFAPQILGVFGDGYAEAAAPLLRWFAVGAALRVVIEVYFAVLRAQSRTSGLAVLQGLLCVLVLGLTLLLLPRMGLTGAGVAEISSLSVIASIAAVRLRRVLKGLPGSATPGTATGQPSTATGPLGTATDHPTTATGHPDTATEQPLSAPPPPPPLPEQHTAPDGDLADLAVDGDRRPAHPGRRHRRHRRHRAGYGTRWAQRAALDTDTLVLGVRMDFPFAAPPPGAPSERRGAVGPADQTGLPAAEPAGRRTGRVAAAALWAVAGVGLGLYWLPLLHLDDADLDRMGGLGLVSVLPRATLLGAALLIVAFAGALWLARPRPALLTAVLLATVVSLHAVPAVLEAQPRFPTAWQHLGFLDYIGRTGHAVPDLDARWSWPGFFAGAAFLAQAAGVHDLSEVLRWWPTLLQLLCLAPLMVLLRALRASWRAKWTAVWLFALCGWVGQDYFSPQGFTYLLYLVFVAVLLVWFREPRALPGKRRPGEAEVARATPAQRTALLGLLIALFAASVAAHQLTPFVMLGVVSALVLLRRSNLYGLPLLCGVMVAVWVGFLAEPYWSGHWNELFGGVGGVGGNVSSSVSGRIEGGSSVHKLVLYVRVALAGGVLALACWGVLRRRAAGFAERSLLVLTFVPFLGFGMQSYGGEMALRVFMFALPGACVLGALAVFPRVGAARAGLGPAAALLAGLALMAGFLVARWGNETFERVRPGEVAAMEYVYAHDKPTVRVLWMSNDTVNNVTPAMPWGARDMERVRYEPTLAPRDPVLVDGLVTALRKAGPRSYLMVGRGQSTYLTLDSGYDEHWQERLRRSLDRRAELRRVFGDEDAALYELKRQPRGPVAEPAPGPAGPLVTWTPWSLVGALAAVALMVLLAAREVVRVAVRPTVRRLHWLQGSFWFALPLLIVVVAALVQRFVTMA</sequence>
<feature type="transmembrane region" description="Helical" evidence="7">
    <location>
        <begin position="1009"/>
        <end position="1028"/>
    </location>
</feature>
<evidence type="ECO:0000313" key="8">
    <source>
        <dbReference type="EMBL" id="NIY64452.1"/>
    </source>
</evidence>
<feature type="transmembrane region" description="Helical" evidence="7">
    <location>
        <begin position="782"/>
        <end position="799"/>
    </location>
</feature>
<gene>
    <name evidence="8" type="ORF">SMALB_2418</name>
</gene>
<dbReference type="PANTHER" id="PTHR30250:SF11">
    <property type="entry name" value="O-ANTIGEN TRANSPORTER-RELATED"/>
    <property type="match status" value="1"/>
</dbReference>
<evidence type="ECO:0000256" key="3">
    <source>
        <dbReference type="ARBA" id="ARBA00022692"/>
    </source>
</evidence>
<feature type="region of interest" description="Disordered" evidence="6">
    <location>
        <begin position="553"/>
        <end position="579"/>
    </location>
</feature>
<feature type="transmembrane region" description="Helical" evidence="7">
    <location>
        <begin position="922"/>
        <end position="943"/>
    </location>
</feature>
<name>A0A7X5X0K6_STRMQ</name>
<feature type="transmembrane region" description="Helical" evidence="7">
    <location>
        <begin position="320"/>
        <end position="341"/>
    </location>
</feature>
<evidence type="ECO:0000256" key="1">
    <source>
        <dbReference type="ARBA" id="ARBA00004651"/>
    </source>
</evidence>
<feature type="transmembrane region" description="Helical" evidence="7">
    <location>
        <begin position="826"/>
        <end position="859"/>
    </location>
</feature>
<feature type="transmembrane region" description="Helical" evidence="7">
    <location>
        <begin position="586"/>
        <end position="605"/>
    </location>
</feature>
<feature type="transmembrane region" description="Helical" evidence="7">
    <location>
        <begin position="197"/>
        <end position="216"/>
    </location>
</feature>
<evidence type="ECO:0000256" key="2">
    <source>
        <dbReference type="ARBA" id="ARBA00022475"/>
    </source>
</evidence>
<feature type="compositionally biased region" description="Low complexity" evidence="6">
    <location>
        <begin position="488"/>
        <end position="501"/>
    </location>
</feature>
<proteinExistence type="predicted"/>
<feature type="transmembrane region" description="Helical" evidence="7">
    <location>
        <begin position="353"/>
        <end position="373"/>
    </location>
</feature>
<organism evidence="8 9">
    <name type="scientific">Streptomyces malaysiensis</name>
    <dbReference type="NCBI Taxonomy" id="92644"/>
    <lineage>
        <taxon>Bacteria</taxon>
        <taxon>Bacillati</taxon>
        <taxon>Actinomycetota</taxon>
        <taxon>Actinomycetes</taxon>
        <taxon>Kitasatosporales</taxon>
        <taxon>Streptomycetaceae</taxon>
        <taxon>Streptomyces</taxon>
        <taxon>Streptomyces violaceusniger group</taxon>
    </lineage>
</organism>
<feature type="transmembrane region" description="Helical" evidence="7">
    <location>
        <begin position="380"/>
        <end position="401"/>
    </location>
</feature>
<feature type="region of interest" description="Disordered" evidence="6">
    <location>
        <begin position="436"/>
        <end position="525"/>
    </location>
</feature>
<feature type="compositionally biased region" description="Polar residues" evidence="6">
    <location>
        <begin position="440"/>
        <end position="452"/>
    </location>
</feature>
<comment type="caution">
    <text evidence="8">The sequence shown here is derived from an EMBL/GenBank/DDBJ whole genome shotgun (WGS) entry which is preliminary data.</text>
</comment>
<feature type="transmembrane region" description="Helical" evidence="7">
    <location>
        <begin position="103"/>
        <end position="124"/>
    </location>
</feature>
<feature type="transmembrane region" description="Helical" evidence="7">
    <location>
        <begin position="407"/>
        <end position="426"/>
    </location>
</feature>
<feature type="compositionally biased region" description="Basic residues" evidence="6">
    <location>
        <begin position="509"/>
        <end position="523"/>
    </location>
</feature>
<feature type="compositionally biased region" description="Basic and acidic residues" evidence="6">
    <location>
        <begin position="1"/>
        <end position="19"/>
    </location>
</feature>
<dbReference type="GO" id="GO:0005886">
    <property type="term" value="C:plasma membrane"/>
    <property type="evidence" value="ECO:0007669"/>
    <property type="project" value="UniProtKB-SubCell"/>
</dbReference>
<keyword evidence="5 7" id="KW-0472">Membrane</keyword>
<dbReference type="RefSeq" id="WP_167500976.1">
    <property type="nucleotide sequence ID" value="NZ_JAALLH010000001.1"/>
</dbReference>
<evidence type="ECO:0000256" key="6">
    <source>
        <dbReference type="SAM" id="MobiDB-lite"/>
    </source>
</evidence>
<feature type="transmembrane region" description="Helical" evidence="7">
    <location>
        <begin position="1181"/>
        <end position="1201"/>
    </location>
</feature>
<feature type="transmembrane region" description="Helical" evidence="7">
    <location>
        <begin position="274"/>
        <end position="299"/>
    </location>
</feature>
<protein>
    <recommendedName>
        <fullName evidence="10">Lipopolysaccharide biosynthesis protein</fullName>
    </recommendedName>
</protein>
<accession>A0A7X5X0K6</accession>
<feature type="transmembrane region" description="Helical" evidence="7">
    <location>
        <begin position="167"/>
        <end position="191"/>
    </location>
</feature>
<dbReference type="Proteomes" id="UP000536624">
    <property type="component" value="Unassembled WGS sequence"/>
</dbReference>
<feature type="transmembrane region" description="Helical" evidence="7">
    <location>
        <begin position="70"/>
        <end position="91"/>
    </location>
</feature>